<dbReference type="SUPFAM" id="SSF64518">
    <property type="entry name" value="Phase 1 flagellin"/>
    <property type="match status" value="1"/>
</dbReference>
<evidence type="ECO:0000313" key="8">
    <source>
        <dbReference type="EMBL" id="PLW68285.1"/>
    </source>
</evidence>
<comment type="similarity">
    <text evidence="1 4">Belongs to the bacterial flagellin family.</text>
</comment>
<comment type="function">
    <text evidence="4">Flagellin is the subunit protein which polymerizes to form the filaments of bacterial flagella.</text>
</comment>
<dbReference type="PANTHER" id="PTHR42792">
    <property type="entry name" value="FLAGELLIN"/>
    <property type="match status" value="1"/>
</dbReference>
<dbReference type="Pfam" id="PF00669">
    <property type="entry name" value="Flagellin_N"/>
    <property type="match status" value="1"/>
</dbReference>
<comment type="subcellular location">
    <subcellularLocation>
        <location evidence="4">Secreted</location>
    </subcellularLocation>
    <subcellularLocation>
        <location evidence="4">Bacterial flagellum</location>
    </subcellularLocation>
</comment>
<evidence type="ECO:0000313" key="9">
    <source>
        <dbReference type="Proteomes" id="UP000235005"/>
    </source>
</evidence>
<dbReference type="Proteomes" id="UP000235005">
    <property type="component" value="Unassembled WGS sequence"/>
</dbReference>
<sequence>MASVINTNIASLNAQRNLGSSQNSLNTSLQRLSSGLRINSAKDDAAGLAISERMTSQIRGLNQAARNANDGISLAQTAEGALAEVTNNLQRIRELAVQSSNATNSQSDRDALQTEVSQLLNEIDRVANQTSFNGVKLLDGSFSGAVFQIGANSGETITVASTTDANTAALGSVTSASTSDVATGLTGFATAISAGDLIVNGVDVGAVASAGSAVERAGQLVNAINNVSAASGVGATYNSATAEIVLSSGSDIAFTGAALDATVTGFTAAENATTTTAAGIDTLNVSSFAAAQLAMDLVDSSLTTVNSARADLGAIQNRFESVVTSVQTTSENLSAARSRIRDTDFAAETANLTRAQILQQAGTAMLSQANSAPQNVLALLQ</sequence>
<evidence type="ECO:0000256" key="3">
    <source>
        <dbReference type="ARBA" id="ARBA00023143"/>
    </source>
</evidence>
<evidence type="ECO:0000256" key="1">
    <source>
        <dbReference type="ARBA" id="ARBA00005709"/>
    </source>
</evidence>
<dbReference type="InterPro" id="IPR001492">
    <property type="entry name" value="Flagellin"/>
</dbReference>
<dbReference type="GO" id="GO:0009288">
    <property type="term" value="C:bacterial-type flagellum"/>
    <property type="evidence" value="ECO:0007669"/>
    <property type="project" value="UniProtKB-SubCell"/>
</dbReference>
<dbReference type="InterPro" id="IPR042187">
    <property type="entry name" value="Flagellin_C_sub2"/>
</dbReference>
<dbReference type="Gene3D" id="3.30.70.2120">
    <property type="match status" value="1"/>
</dbReference>
<keyword evidence="8" id="KW-0969">Cilium</keyword>
<dbReference type="Pfam" id="PF00700">
    <property type="entry name" value="Flagellin_C"/>
    <property type="match status" value="1"/>
</dbReference>
<dbReference type="GO" id="GO:0005576">
    <property type="term" value="C:extracellular region"/>
    <property type="evidence" value="ECO:0007669"/>
    <property type="project" value="UniProtKB-SubCell"/>
</dbReference>
<evidence type="ECO:0000259" key="6">
    <source>
        <dbReference type="Pfam" id="PF00669"/>
    </source>
</evidence>
<keyword evidence="3 4" id="KW-0975">Bacterial flagellum</keyword>
<feature type="domain" description="Flagellin C-terminal" evidence="7">
    <location>
        <begin position="295"/>
        <end position="380"/>
    </location>
</feature>
<dbReference type="Gene3D" id="1.20.1330.10">
    <property type="entry name" value="f41 fragment of flagellin, N-terminal domain"/>
    <property type="match status" value="1"/>
</dbReference>
<reference evidence="8 9" key="1">
    <citation type="submission" date="2018-01" db="EMBL/GenBank/DDBJ databases">
        <title>The draft genome sequence of Halioglobus lutimaris HF004.</title>
        <authorList>
            <person name="Du Z.-J."/>
            <person name="Shi M.-J."/>
        </authorList>
    </citation>
    <scope>NUCLEOTIDE SEQUENCE [LARGE SCALE GENOMIC DNA]</scope>
    <source>
        <strain evidence="8 9">HF004</strain>
    </source>
</reference>
<dbReference type="RefSeq" id="WP_075999258.1">
    <property type="nucleotide sequence ID" value="NZ_PKUS01000016.1"/>
</dbReference>
<name>A0A2N5X1B6_9GAMM</name>
<dbReference type="InterPro" id="IPR046358">
    <property type="entry name" value="Flagellin_C"/>
</dbReference>
<organism evidence="8 9">
    <name type="scientific">Pseudohalioglobus lutimaris</name>
    <dbReference type="NCBI Taxonomy" id="1737061"/>
    <lineage>
        <taxon>Bacteria</taxon>
        <taxon>Pseudomonadati</taxon>
        <taxon>Pseudomonadota</taxon>
        <taxon>Gammaproteobacteria</taxon>
        <taxon>Cellvibrionales</taxon>
        <taxon>Halieaceae</taxon>
        <taxon>Pseudohalioglobus</taxon>
    </lineage>
</organism>
<evidence type="ECO:0000256" key="4">
    <source>
        <dbReference type="RuleBase" id="RU362073"/>
    </source>
</evidence>
<feature type="domain" description="Flagellin N-terminal" evidence="6">
    <location>
        <begin position="5"/>
        <end position="142"/>
    </location>
</feature>
<protein>
    <recommendedName>
        <fullName evidence="4">Flagellin</fullName>
    </recommendedName>
</protein>
<gene>
    <name evidence="8" type="ORF">C0039_12875</name>
</gene>
<dbReference type="PANTHER" id="PTHR42792:SF2">
    <property type="entry name" value="FLAGELLIN"/>
    <property type="match status" value="1"/>
</dbReference>
<feature type="coiled-coil region" evidence="5">
    <location>
        <begin position="75"/>
        <end position="129"/>
    </location>
</feature>
<proteinExistence type="inferred from homology"/>
<keyword evidence="8" id="KW-0282">Flagellum</keyword>
<dbReference type="InterPro" id="IPR001029">
    <property type="entry name" value="Flagellin_N"/>
</dbReference>
<keyword evidence="5" id="KW-0175">Coiled coil</keyword>
<accession>A0A2N5X1B6</accession>
<evidence type="ECO:0000259" key="7">
    <source>
        <dbReference type="Pfam" id="PF00700"/>
    </source>
</evidence>
<dbReference type="OrthoDB" id="9796789at2"/>
<keyword evidence="8" id="KW-0966">Cell projection</keyword>
<evidence type="ECO:0000256" key="2">
    <source>
        <dbReference type="ARBA" id="ARBA00022525"/>
    </source>
</evidence>
<keyword evidence="9" id="KW-1185">Reference proteome</keyword>
<dbReference type="GO" id="GO:0005198">
    <property type="term" value="F:structural molecule activity"/>
    <property type="evidence" value="ECO:0007669"/>
    <property type="project" value="UniProtKB-UniRule"/>
</dbReference>
<dbReference type="AlphaFoldDB" id="A0A2N5X1B6"/>
<dbReference type="EMBL" id="PKUS01000016">
    <property type="protein sequence ID" value="PLW68285.1"/>
    <property type="molecule type" value="Genomic_DNA"/>
</dbReference>
<comment type="caution">
    <text evidence="8">The sequence shown here is derived from an EMBL/GenBank/DDBJ whole genome shotgun (WGS) entry which is preliminary data.</text>
</comment>
<dbReference type="PRINTS" id="PR00207">
    <property type="entry name" value="FLAGELLIN"/>
</dbReference>
<keyword evidence="2 4" id="KW-0964">Secreted</keyword>
<dbReference type="NCBIfam" id="NF006467">
    <property type="entry name" value="PRK08869.1-2"/>
    <property type="match status" value="1"/>
</dbReference>
<evidence type="ECO:0000256" key="5">
    <source>
        <dbReference type="SAM" id="Coils"/>
    </source>
</evidence>
<dbReference type="Gene3D" id="6.10.10.10">
    <property type="entry name" value="Flagellar export chaperone, C-terminal domain"/>
    <property type="match status" value="1"/>
</dbReference>